<proteinExistence type="predicted"/>
<dbReference type="Proteomes" id="UP001283361">
    <property type="component" value="Unassembled WGS sequence"/>
</dbReference>
<dbReference type="AlphaFoldDB" id="A0AAE1E3I0"/>
<protein>
    <submittedName>
        <fullName evidence="1">Uncharacterized protein</fullName>
    </submittedName>
</protein>
<evidence type="ECO:0000313" key="1">
    <source>
        <dbReference type="EMBL" id="KAK3792662.1"/>
    </source>
</evidence>
<comment type="caution">
    <text evidence="1">The sequence shown here is derived from an EMBL/GenBank/DDBJ whole genome shotgun (WGS) entry which is preliminary data.</text>
</comment>
<gene>
    <name evidence="1" type="ORF">RRG08_032299</name>
</gene>
<reference evidence="1" key="1">
    <citation type="journal article" date="2023" name="G3 (Bethesda)">
        <title>A reference genome for the long-term kleptoplast-retaining sea slug Elysia crispata morphotype clarki.</title>
        <authorList>
            <person name="Eastman K.E."/>
            <person name="Pendleton A.L."/>
            <person name="Shaikh M.A."/>
            <person name="Suttiyut T."/>
            <person name="Ogas R."/>
            <person name="Tomko P."/>
            <person name="Gavelis G."/>
            <person name="Widhalm J.R."/>
            <person name="Wisecaver J.H."/>
        </authorList>
    </citation>
    <scope>NUCLEOTIDE SEQUENCE</scope>
    <source>
        <strain evidence="1">ECLA1</strain>
    </source>
</reference>
<dbReference type="EMBL" id="JAWDGP010001353">
    <property type="protein sequence ID" value="KAK3792662.1"/>
    <property type="molecule type" value="Genomic_DNA"/>
</dbReference>
<accession>A0AAE1E3I0</accession>
<sequence>MTAANDGSYLCFNPSRRPGYGNLFMPQLQQRKRTLEAFCASITAENHKTISHCAKTTAEDQNSGRCLCYNHSKRSGHWKVFVPEPQQKNRTTGISLYQNSSRIPGHGKLFASKS</sequence>
<name>A0AAE1E3I0_9GAST</name>
<evidence type="ECO:0000313" key="2">
    <source>
        <dbReference type="Proteomes" id="UP001283361"/>
    </source>
</evidence>
<keyword evidence="2" id="KW-1185">Reference proteome</keyword>
<organism evidence="1 2">
    <name type="scientific">Elysia crispata</name>
    <name type="common">lettuce slug</name>
    <dbReference type="NCBI Taxonomy" id="231223"/>
    <lineage>
        <taxon>Eukaryota</taxon>
        <taxon>Metazoa</taxon>
        <taxon>Spiralia</taxon>
        <taxon>Lophotrochozoa</taxon>
        <taxon>Mollusca</taxon>
        <taxon>Gastropoda</taxon>
        <taxon>Heterobranchia</taxon>
        <taxon>Euthyneura</taxon>
        <taxon>Panpulmonata</taxon>
        <taxon>Sacoglossa</taxon>
        <taxon>Placobranchoidea</taxon>
        <taxon>Plakobranchidae</taxon>
        <taxon>Elysia</taxon>
    </lineage>
</organism>